<dbReference type="InterPro" id="IPR036388">
    <property type="entry name" value="WH-like_DNA-bd_sf"/>
</dbReference>
<dbReference type="OrthoDB" id="582216at2"/>
<dbReference type="PANTHER" id="PTHR43712">
    <property type="entry name" value="PUTATIVE (AFU_ORTHOLOGUE AFUA_4G14580)-RELATED"/>
    <property type="match status" value="1"/>
</dbReference>
<comment type="caution">
    <text evidence="6">The sequence shown here is derived from an EMBL/GenBank/DDBJ whole genome shotgun (WGS) entry which is preliminary data.</text>
</comment>
<dbReference type="SUPFAM" id="SSF46785">
    <property type="entry name" value="Winged helix' DNA-binding domain"/>
    <property type="match status" value="1"/>
</dbReference>
<gene>
    <name evidence="6" type="ORF">ADL28_23850</name>
</gene>
<dbReference type="GO" id="GO:0032259">
    <property type="term" value="P:methylation"/>
    <property type="evidence" value="ECO:0007669"/>
    <property type="project" value="UniProtKB-KW"/>
</dbReference>
<dbReference type="InterPro" id="IPR036390">
    <property type="entry name" value="WH_DNA-bd_sf"/>
</dbReference>
<dbReference type="RefSeq" id="WP_059145794.1">
    <property type="nucleotide sequence ID" value="NZ_LLZJ01000310.1"/>
</dbReference>
<proteinExistence type="predicted"/>
<protein>
    <recommendedName>
        <fullName evidence="5">O-methyltransferase C-terminal domain-containing protein</fullName>
    </recommendedName>
</protein>
<evidence type="ECO:0000256" key="3">
    <source>
        <dbReference type="ARBA" id="ARBA00022691"/>
    </source>
</evidence>
<dbReference type="EMBL" id="LLZJ01000310">
    <property type="protein sequence ID" value="KUL52711.1"/>
    <property type="molecule type" value="Genomic_DNA"/>
</dbReference>
<dbReference type="Gene3D" id="1.10.10.10">
    <property type="entry name" value="Winged helix-like DNA-binding domain superfamily/Winged helix DNA-binding domain"/>
    <property type="match status" value="1"/>
</dbReference>
<dbReference type="GO" id="GO:0008171">
    <property type="term" value="F:O-methyltransferase activity"/>
    <property type="evidence" value="ECO:0007669"/>
    <property type="project" value="InterPro"/>
</dbReference>
<dbReference type="PANTHER" id="PTHR43712:SF2">
    <property type="entry name" value="O-METHYLTRANSFERASE CICE"/>
    <property type="match status" value="1"/>
</dbReference>
<evidence type="ECO:0000256" key="4">
    <source>
        <dbReference type="SAM" id="MobiDB-lite"/>
    </source>
</evidence>
<dbReference type="Gene3D" id="3.40.50.150">
    <property type="entry name" value="Vaccinia Virus protein VP39"/>
    <property type="match status" value="1"/>
</dbReference>
<dbReference type="InterPro" id="IPR001077">
    <property type="entry name" value="COMT_C"/>
</dbReference>
<dbReference type="AlphaFoldDB" id="A0A0X3W781"/>
<name>A0A0X3W781_STRVO</name>
<dbReference type="SUPFAM" id="SSF53335">
    <property type="entry name" value="S-adenosyl-L-methionine-dependent methyltransferases"/>
    <property type="match status" value="1"/>
</dbReference>
<keyword evidence="3" id="KW-0949">S-adenosyl-L-methionine</keyword>
<evidence type="ECO:0000259" key="5">
    <source>
        <dbReference type="Pfam" id="PF00891"/>
    </source>
</evidence>
<evidence type="ECO:0000256" key="1">
    <source>
        <dbReference type="ARBA" id="ARBA00022603"/>
    </source>
</evidence>
<feature type="region of interest" description="Disordered" evidence="4">
    <location>
        <begin position="304"/>
        <end position="324"/>
    </location>
</feature>
<evidence type="ECO:0000313" key="6">
    <source>
        <dbReference type="EMBL" id="KUL52711.1"/>
    </source>
</evidence>
<organism evidence="6 7">
    <name type="scientific">Streptomyces violaceusniger</name>
    <dbReference type="NCBI Taxonomy" id="68280"/>
    <lineage>
        <taxon>Bacteria</taxon>
        <taxon>Bacillati</taxon>
        <taxon>Actinomycetota</taxon>
        <taxon>Actinomycetes</taxon>
        <taxon>Kitasatosporales</taxon>
        <taxon>Streptomycetaceae</taxon>
        <taxon>Streptomyces</taxon>
        <taxon>Streptomyces violaceusniger group</taxon>
    </lineage>
</organism>
<evidence type="ECO:0000256" key="2">
    <source>
        <dbReference type="ARBA" id="ARBA00022679"/>
    </source>
</evidence>
<reference evidence="7" key="1">
    <citation type="submission" date="2015-10" db="EMBL/GenBank/DDBJ databases">
        <authorList>
            <person name="Ju K.-S."/>
            <person name="Doroghazi J.R."/>
            <person name="Metcalf W.W."/>
        </authorList>
    </citation>
    <scope>NUCLEOTIDE SEQUENCE [LARGE SCALE GENOMIC DNA]</scope>
    <source>
        <strain evidence="7">NRRL F-8817</strain>
    </source>
</reference>
<sequence>MIEAADELGLLTELAREPLTPAEIADRAKIDRNMAYNFLTVLVWNGILTRNGDHFALDEALQAEVTSGALPLLRIEGWATRDHLNGTGIVAALRGRRRPPEIDDRYVGALAEAMLRGARASAPHLARLPLWRDRAHLADLAGGSGGYAILLCRMYPRLRATVYDRREMLEHTARAVADAGLDDRIALEPWELRGDPVPAGHDCALLSHVLHLLDASARAELLGRVRAALAEGDPVVVHDFLPGTAAGAPSPEEAASAIDWLANGSGFLPGPDEFGAEMATAGMSVRSVTPIAATRTAVVSAACTPGLPGRHSRPSGSAERKARR</sequence>
<accession>A0A0X3W781</accession>
<dbReference type="InterPro" id="IPR016461">
    <property type="entry name" value="COMT-like"/>
</dbReference>
<dbReference type="InterPro" id="IPR029063">
    <property type="entry name" value="SAM-dependent_MTases_sf"/>
</dbReference>
<feature type="domain" description="O-methyltransferase C-terminal" evidence="5">
    <location>
        <begin position="136"/>
        <end position="266"/>
    </location>
</feature>
<dbReference type="Pfam" id="PF00891">
    <property type="entry name" value="Methyltransf_2"/>
    <property type="match status" value="1"/>
</dbReference>
<dbReference type="Proteomes" id="UP000053413">
    <property type="component" value="Unassembled WGS sequence"/>
</dbReference>
<dbReference type="PROSITE" id="PS51683">
    <property type="entry name" value="SAM_OMT_II"/>
    <property type="match status" value="1"/>
</dbReference>
<keyword evidence="2" id="KW-0808">Transferase</keyword>
<evidence type="ECO:0000313" key="7">
    <source>
        <dbReference type="Proteomes" id="UP000053413"/>
    </source>
</evidence>
<keyword evidence="1" id="KW-0489">Methyltransferase</keyword>